<keyword evidence="5 9" id="KW-0812">Transmembrane</keyword>
<evidence type="ECO:0000256" key="7">
    <source>
        <dbReference type="ARBA" id="ARBA00023136"/>
    </source>
</evidence>
<evidence type="ECO:0000256" key="4">
    <source>
        <dbReference type="ARBA" id="ARBA00022519"/>
    </source>
</evidence>
<comment type="caution">
    <text evidence="10">The sequence shown here is derived from an EMBL/GenBank/DDBJ whole genome shotgun (WGS) entry which is preliminary data.</text>
</comment>
<dbReference type="RefSeq" id="WP_135945353.1">
    <property type="nucleotide sequence ID" value="NZ_BMEI01000003.1"/>
</dbReference>
<feature type="transmembrane region" description="Helical" evidence="9">
    <location>
        <begin position="14"/>
        <end position="35"/>
    </location>
</feature>
<evidence type="ECO:0000256" key="5">
    <source>
        <dbReference type="ARBA" id="ARBA00022692"/>
    </source>
</evidence>
<dbReference type="InterPro" id="IPR007272">
    <property type="entry name" value="Sulf_transp_TsuA/YedE"/>
</dbReference>
<keyword evidence="3" id="KW-1003">Cell membrane</keyword>
<protein>
    <submittedName>
        <fullName evidence="10">YeeE/YedE family protein</fullName>
    </submittedName>
</protein>
<feature type="transmembrane region" description="Helical" evidence="9">
    <location>
        <begin position="120"/>
        <end position="142"/>
    </location>
</feature>
<evidence type="ECO:0000313" key="10">
    <source>
        <dbReference type="EMBL" id="TGY92219.1"/>
    </source>
</evidence>
<dbReference type="OrthoDB" id="9814020at2"/>
<dbReference type="Proteomes" id="UP000305451">
    <property type="component" value="Unassembled WGS sequence"/>
</dbReference>
<evidence type="ECO:0000256" key="9">
    <source>
        <dbReference type="SAM" id="Phobius"/>
    </source>
</evidence>
<keyword evidence="11" id="KW-1185">Reference proteome</keyword>
<reference evidence="10 11" key="1">
    <citation type="journal article" date="2013" name="Int. J. Syst. Evol. Microbiol.">
        <title>Marinicauda pacifica gen. nov., sp. nov., a prosthecate alphaproteobacterium of the family Hyphomonadaceae isolated from deep seawater.</title>
        <authorList>
            <person name="Zhang X.Y."/>
            <person name="Li G.W."/>
            <person name="Wang C.S."/>
            <person name="Zhang Y.J."/>
            <person name="Xu X.W."/>
            <person name="Li H."/>
            <person name="Liu A."/>
            <person name="Liu C."/>
            <person name="Xie B.B."/>
            <person name="Qin Q.L."/>
            <person name="Xu Z."/>
            <person name="Chen X.L."/>
            <person name="Zhou B.C."/>
            <person name="Zhang Y.Z."/>
        </authorList>
    </citation>
    <scope>NUCLEOTIDE SEQUENCE [LARGE SCALE GENOMIC DNA]</scope>
    <source>
        <strain evidence="10 11">P-1 km-3</strain>
    </source>
</reference>
<feature type="transmembrane region" description="Helical" evidence="9">
    <location>
        <begin position="56"/>
        <end position="75"/>
    </location>
</feature>
<evidence type="ECO:0000256" key="2">
    <source>
        <dbReference type="ARBA" id="ARBA00022448"/>
    </source>
</evidence>
<evidence type="ECO:0000256" key="1">
    <source>
        <dbReference type="ARBA" id="ARBA00004429"/>
    </source>
</evidence>
<dbReference type="Pfam" id="PF04143">
    <property type="entry name" value="Sulf_transp"/>
    <property type="match status" value="1"/>
</dbReference>
<keyword evidence="6 9" id="KW-1133">Transmembrane helix</keyword>
<comment type="similarity">
    <text evidence="8">Belongs to the TsuA/YedE (TC 9.B.102) family.</text>
</comment>
<keyword evidence="7 9" id="KW-0472">Membrane</keyword>
<evidence type="ECO:0000256" key="6">
    <source>
        <dbReference type="ARBA" id="ARBA00022989"/>
    </source>
</evidence>
<sequence>MIETTVHATPFTPVAAIAGGALIGLAAVMLMALNGRIAGISGIAGGLLGRGTGDRAWRAAFIAGLIGAPLIYMLFSPERPNFSMPVSAPLLILAGVLVGIGTQLGSGCTSGHGVCGTARLSVRSMVATASFMTTGIVTVFLLRHVF</sequence>
<gene>
    <name evidence="10" type="ORF">E5162_11215</name>
</gene>
<comment type="subcellular location">
    <subcellularLocation>
        <location evidence="1">Cell inner membrane</location>
        <topology evidence="1">Multi-pass membrane protein</topology>
    </subcellularLocation>
</comment>
<dbReference type="AlphaFoldDB" id="A0A4V3RYY6"/>
<evidence type="ECO:0000256" key="8">
    <source>
        <dbReference type="ARBA" id="ARBA00035655"/>
    </source>
</evidence>
<dbReference type="GO" id="GO:0005886">
    <property type="term" value="C:plasma membrane"/>
    <property type="evidence" value="ECO:0007669"/>
    <property type="project" value="UniProtKB-SubCell"/>
</dbReference>
<keyword evidence="4" id="KW-0997">Cell inner membrane</keyword>
<proteinExistence type="inferred from homology"/>
<dbReference type="EMBL" id="SRXV01000003">
    <property type="protein sequence ID" value="TGY92219.1"/>
    <property type="molecule type" value="Genomic_DNA"/>
</dbReference>
<dbReference type="PANTHER" id="PTHR30574:SF1">
    <property type="entry name" value="SULPHUR TRANSPORT DOMAIN-CONTAINING PROTEIN"/>
    <property type="match status" value="1"/>
</dbReference>
<evidence type="ECO:0000313" key="11">
    <source>
        <dbReference type="Proteomes" id="UP000305451"/>
    </source>
</evidence>
<name>A0A4V3RYY6_9PROT</name>
<organism evidence="10 11">
    <name type="scientific">Marinicauda pacifica</name>
    <dbReference type="NCBI Taxonomy" id="1133559"/>
    <lineage>
        <taxon>Bacteria</taxon>
        <taxon>Pseudomonadati</taxon>
        <taxon>Pseudomonadota</taxon>
        <taxon>Alphaproteobacteria</taxon>
        <taxon>Maricaulales</taxon>
        <taxon>Maricaulaceae</taxon>
        <taxon>Marinicauda</taxon>
    </lineage>
</organism>
<dbReference type="PANTHER" id="PTHR30574">
    <property type="entry name" value="INNER MEMBRANE PROTEIN YEDE"/>
    <property type="match status" value="1"/>
</dbReference>
<evidence type="ECO:0000256" key="3">
    <source>
        <dbReference type="ARBA" id="ARBA00022475"/>
    </source>
</evidence>
<keyword evidence="2" id="KW-0813">Transport</keyword>
<feature type="transmembrane region" description="Helical" evidence="9">
    <location>
        <begin position="87"/>
        <end position="108"/>
    </location>
</feature>
<accession>A0A4V3RYY6</accession>